<name>A0A2D0AII7_9FLAO</name>
<dbReference type="EMBL" id="MTCZ01000041">
    <property type="protein sequence ID" value="OWP84331.1"/>
    <property type="molecule type" value="Genomic_DNA"/>
</dbReference>
<dbReference type="AlphaFoldDB" id="A0A2D0AII7"/>
<evidence type="ECO:0000313" key="1">
    <source>
        <dbReference type="EMBL" id="OWP84331.1"/>
    </source>
</evidence>
<comment type="caution">
    <text evidence="1">The sequence shown here is derived from an EMBL/GenBank/DDBJ whole genome shotgun (WGS) entry which is preliminary data.</text>
</comment>
<dbReference type="Proteomes" id="UP000197768">
    <property type="component" value="Unassembled WGS sequence"/>
</dbReference>
<reference evidence="1 2" key="1">
    <citation type="journal article" date="2017" name="Infect. Genet. Evol.">
        <title>Comparative genome analysis of fish pathogen Flavobacterium columnare reveals extensive sequence diversity within the species.</title>
        <authorList>
            <person name="Kayansamruaj P."/>
            <person name="Dong H.T."/>
            <person name="Hirono I."/>
            <person name="Kondo H."/>
            <person name="Senapin S."/>
            <person name="Rodkhum C."/>
        </authorList>
    </citation>
    <scope>NUCLEOTIDE SEQUENCE [LARGE SCALE GENOMIC DNA]</scope>
    <source>
        <strain evidence="1 2">1215</strain>
    </source>
</reference>
<sequence>MNISKKWTVIVVVAIVLFTFGKYNEYQKGKSIGKETQEETEINVDDKAIKGLMPVDIYMNLEKKGYQITKNHSAEYGNTINCKNSDSGIDYIVDVYGDNENPVLEVRATATLNGMDSEKKIIAVKPFIKYISSIPYEGSNPNKISDWLEKNFDKDGASIIVSDVKFTLNAPTKFVRMLSIQKS</sequence>
<protein>
    <submittedName>
        <fullName evidence="1">Uncharacterized protein</fullName>
    </submittedName>
</protein>
<dbReference type="RefSeq" id="WP_088391934.1">
    <property type="nucleotide sequence ID" value="NZ_MTCZ01000041.1"/>
</dbReference>
<accession>A0A2D0AII7</accession>
<evidence type="ECO:0000313" key="2">
    <source>
        <dbReference type="Proteomes" id="UP000197768"/>
    </source>
</evidence>
<organism evidence="1 2">
    <name type="scientific">Flavobacterium davisii</name>
    <dbReference type="NCBI Taxonomy" id="2906077"/>
    <lineage>
        <taxon>Bacteria</taxon>
        <taxon>Pseudomonadati</taxon>
        <taxon>Bacteroidota</taxon>
        <taxon>Flavobacteriia</taxon>
        <taxon>Flavobacteriales</taxon>
        <taxon>Flavobacteriaceae</taxon>
        <taxon>Flavobacterium</taxon>
    </lineage>
</organism>
<proteinExistence type="predicted"/>
<gene>
    <name evidence="1" type="ORF">BWK59_05775</name>
</gene>